<organism evidence="10 11">
    <name type="scientific">Micromonospora yangpuensis</name>
    <dbReference type="NCBI Taxonomy" id="683228"/>
    <lineage>
        <taxon>Bacteria</taxon>
        <taxon>Bacillati</taxon>
        <taxon>Actinomycetota</taxon>
        <taxon>Actinomycetes</taxon>
        <taxon>Micromonosporales</taxon>
        <taxon>Micromonosporaceae</taxon>
        <taxon>Micromonospora</taxon>
    </lineage>
</organism>
<feature type="transmembrane region" description="Helical" evidence="9">
    <location>
        <begin position="288"/>
        <end position="311"/>
    </location>
</feature>
<sequence>MLAAFVPIWLLTGFGWLAGRYRLLGGDADRVLGAFVFHLAMPAALFTALSRSPLTFDARALGAFAASTVLTMALGFGLSGPVLRRFGGVGRGRWFGRAGWVRRRRGGAESGGDGQRATAGPGGDGQQAAAGPGGEGQWAAAGPGGEGQWAAAGSGVGERTIAAMAAGYVNAANLGIPVVLQVLGSAAFLTEVLLFQVLVVTPVILVLLDRGTGRRLRPGRLVSLPLRNPVLAGLTLGALCSGLDWRVPALVAEPVALLGAAAVPAALVTLGLSLTTRGAGRAGEGAQVALCGGLKLLVQPALAWAIGTLAGLDGTRLLALVVCAALPAAQNTYIYAREYGQGASLARRAVITSTALSMATLAAIAWWLG</sequence>
<evidence type="ECO:0000256" key="4">
    <source>
        <dbReference type="ARBA" id="ARBA00022475"/>
    </source>
</evidence>
<keyword evidence="7 9" id="KW-0472">Membrane</keyword>
<dbReference type="InterPro" id="IPR038770">
    <property type="entry name" value="Na+/solute_symporter_sf"/>
</dbReference>
<dbReference type="Gene3D" id="1.20.1530.20">
    <property type="match status" value="1"/>
</dbReference>
<dbReference type="OrthoDB" id="5405318at2"/>
<evidence type="ECO:0000256" key="9">
    <source>
        <dbReference type="SAM" id="Phobius"/>
    </source>
</evidence>
<feature type="transmembrane region" description="Helical" evidence="9">
    <location>
        <begin position="229"/>
        <end position="249"/>
    </location>
</feature>
<feature type="transmembrane region" description="Helical" evidence="9">
    <location>
        <begin position="161"/>
        <end position="180"/>
    </location>
</feature>
<feature type="transmembrane region" description="Helical" evidence="9">
    <location>
        <begin position="61"/>
        <end position="83"/>
    </location>
</feature>
<evidence type="ECO:0000256" key="8">
    <source>
        <dbReference type="SAM" id="MobiDB-lite"/>
    </source>
</evidence>
<dbReference type="PANTHER" id="PTHR36838:SF3">
    <property type="entry name" value="TRANSPORTER AUXIN EFFLUX CARRIER EC FAMILY"/>
    <property type="match status" value="1"/>
</dbReference>
<dbReference type="Pfam" id="PF03547">
    <property type="entry name" value="Mem_trans"/>
    <property type="match status" value="2"/>
</dbReference>
<evidence type="ECO:0000256" key="2">
    <source>
        <dbReference type="ARBA" id="ARBA00010145"/>
    </source>
</evidence>
<dbReference type="EMBL" id="FMIA01000002">
    <property type="protein sequence ID" value="SCL52121.1"/>
    <property type="molecule type" value="Genomic_DNA"/>
</dbReference>
<keyword evidence="3" id="KW-0813">Transport</keyword>
<comment type="subcellular location">
    <subcellularLocation>
        <location evidence="1">Cell membrane</location>
        <topology evidence="1">Multi-pass membrane protein</topology>
    </subcellularLocation>
</comment>
<feature type="region of interest" description="Disordered" evidence="8">
    <location>
        <begin position="105"/>
        <end position="146"/>
    </location>
</feature>
<gene>
    <name evidence="10" type="ORF">GA0070617_1985</name>
</gene>
<feature type="transmembrane region" description="Helical" evidence="9">
    <location>
        <begin position="31"/>
        <end position="49"/>
    </location>
</feature>
<dbReference type="RefSeq" id="WP_091435665.1">
    <property type="nucleotide sequence ID" value="NZ_BMMJ01000015.1"/>
</dbReference>
<dbReference type="AlphaFoldDB" id="A0A1C6UDV7"/>
<feature type="transmembrane region" description="Helical" evidence="9">
    <location>
        <begin position="6"/>
        <end position="24"/>
    </location>
</feature>
<dbReference type="PANTHER" id="PTHR36838">
    <property type="entry name" value="AUXIN EFFLUX CARRIER FAMILY PROTEIN"/>
    <property type="match status" value="1"/>
</dbReference>
<evidence type="ECO:0000256" key="7">
    <source>
        <dbReference type="ARBA" id="ARBA00023136"/>
    </source>
</evidence>
<accession>A0A1C6UDV7</accession>
<proteinExistence type="inferred from homology"/>
<reference evidence="10 11" key="1">
    <citation type="submission" date="2016-06" db="EMBL/GenBank/DDBJ databases">
        <authorList>
            <person name="Kjaerup R.B."/>
            <person name="Dalgaard T.S."/>
            <person name="Juul-Madsen H.R."/>
        </authorList>
    </citation>
    <scope>NUCLEOTIDE SEQUENCE [LARGE SCALE GENOMIC DNA]</scope>
    <source>
        <strain evidence="10 11">DSM 45577</strain>
    </source>
</reference>
<name>A0A1C6UDV7_9ACTN</name>
<feature type="transmembrane region" description="Helical" evidence="9">
    <location>
        <begin position="255"/>
        <end position="276"/>
    </location>
</feature>
<dbReference type="GO" id="GO:0005886">
    <property type="term" value="C:plasma membrane"/>
    <property type="evidence" value="ECO:0007669"/>
    <property type="project" value="UniProtKB-SubCell"/>
</dbReference>
<keyword evidence="5 9" id="KW-0812">Transmembrane</keyword>
<evidence type="ECO:0000256" key="5">
    <source>
        <dbReference type="ARBA" id="ARBA00022692"/>
    </source>
</evidence>
<dbReference type="Proteomes" id="UP000198937">
    <property type="component" value="Unassembled WGS sequence"/>
</dbReference>
<protein>
    <submittedName>
        <fullName evidence="10">Membrane transport protein</fullName>
    </submittedName>
</protein>
<dbReference type="GO" id="GO:0055085">
    <property type="term" value="P:transmembrane transport"/>
    <property type="evidence" value="ECO:0007669"/>
    <property type="project" value="InterPro"/>
</dbReference>
<keyword evidence="6 9" id="KW-1133">Transmembrane helix</keyword>
<feature type="compositionally biased region" description="Gly residues" evidence="8">
    <location>
        <begin position="108"/>
        <end position="146"/>
    </location>
</feature>
<keyword evidence="11" id="KW-1185">Reference proteome</keyword>
<feature type="transmembrane region" description="Helical" evidence="9">
    <location>
        <begin position="186"/>
        <end position="208"/>
    </location>
</feature>
<feature type="transmembrane region" description="Helical" evidence="9">
    <location>
        <begin position="317"/>
        <end position="336"/>
    </location>
</feature>
<evidence type="ECO:0000313" key="10">
    <source>
        <dbReference type="EMBL" id="SCL52121.1"/>
    </source>
</evidence>
<keyword evidence="4" id="KW-1003">Cell membrane</keyword>
<evidence type="ECO:0000313" key="11">
    <source>
        <dbReference type="Proteomes" id="UP000198937"/>
    </source>
</evidence>
<evidence type="ECO:0000256" key="1">
    <source>
        <dbReference type="ARBA" id="ARBA00004651"/>
    </source>
</evidence>
<dbReference type="STRING" id="683228.GA0070617_1985"/>
<feature type="transmembrane region" description="Helical" evidence="9">
    <location>
        <begin position="348"/>
        <end position="368"/>
    </location>
</feature>
<comment type="similarity">
    <text evidence="2">Belongs to the auxin efflux carrier (TC 2.A.69) family.</text>
</comment>
<dbReference type="InterPro" id="IPR004776">
    <property type="entry name" value="Mem_transp_PIN-like"/>
</dbReference>
<evidence type="ECO:0000256" key="6">
    <source>
        <dbReference type="ARBA" id="ARBA00022989"/>
    </source>
</evidence>
<evidence type="ECO:0000256" key="3">
    <source>
        <dbReference type="ARBA" id="ARBA00022448"/>
    </source>
</evidence>